<sequence>MMQIFLIPGFKCCFCKCVAHPEIAKEMDVVTCPYCDIPMDQVYSCEKFESILNKVDDRLKEKLEYVFQKDVPEKPLIKVPEDSNIEQISLEHMDDSDVNYLALTDSEDEESATEKINFIRSKFFDSMNTSSPPVRRSEDLDLANSSIPSESEVHVEENSDYSFDESDTENNISPQ</sequence>
<name>A0AAW1U2U2_9CUCU</name>
<protein>
    <submittedName>
        <fullName evidence="2">Uncharacterized protein</fullName>
    </submittedName>
</protein>
<comment type="caution">
    <text evidence="2">The sequence shown here is derived from an EMBL/GenBank/DDBJ whole genome shotgun (WGS) entry which is preliminary data.</text>
</comment>
<feature type="compositionally biased region" description="Acidic residues" evidence="1">
    <location>
        <begin position="158"/>
        <end position="168"/>
    </location>
</feature>
<accession>A0AAW1U2U2</accession>
<keyword evidence="3" id="KW-1185">Reference proteome</keyword>
<feature type="region of interest" description="Disordered" evidence="1">
    <location>
        <begin position="128"/>
        <end position="175"/>
    </location>
</feature>
<dbReference type="EMBL" id="JARQZJ010000044">
    <property type="protein sequence ID" value="KAK9878007.1"/>
    <property type="molecule type" value="Genomic_DNA"/>
</dbReference>
<gene>
    <name evidence="2" type="ORF">WA026_020219</name>
</gene>
<evidence type="ECO:0000313" key="3">
    <source>
        <dbReference type="Proteomes" id="UP001431783"/>
    </source>
</evidence>
<evidence type="ECO:0000313" key="2">
    <source>
        <dbReference type="EMBL" id="KAK9878007.1"/>
    </source>
</evidence>
<dbReference type="Proteomes" id="UP001431783">
    <property type="component" value="Unassembled WGS sequence"/>
</dbReference>
<reference evidence="2 3" key="1">
    <citation type="submission" date="2023-03" db="EMBL/GenBank/DDBJ databases">
        <title>Genome insight into feeding habits of ladybird beetles.</title>
        <authorList>
            <person name="Li H.-S."/>
            <person name="Huang Y.-H."/>
            <person name="Pang H."/>
        </authorList>
    </citation>
    <scope>NUCLEOTIDE SEQUENCE [LARGE SCALE GENOMIC DNA]</scope>
    <source>
        <strain evidence="2">SYSU_2023b</strain>
        <tissue evidence="2">Whole body</tissue>
    </source>
</reference>
<evidence type="ECO:0000256" key="1">
    <source>
        <dbReference type="SAM" id="MobiDB-lite"/>
    </source>
</evidence>
<proteinExistence type="predicted"/>
<dbReference type="AlphaFoldDB" id="A0AAW1U2U2"/>
<organism evidence="2 3">
    <name type="scientific">Henosepilachna vigintioctopunctata</name>
    <dbReference type="NCBI Taxonomy" id="420089"/>
    <lineage>
        <taxon>Eukaryota</taxon>
        <taxon>Metazoa</taxon>
        <taxon>Ecdysozoa</taxon>
        <taxon>Arthropoda</taxon>
        <taxon>Hexapoda</taxon>
        <taxon>Insecta</taxon>
        <taxon>Pterygota</taxon>
        <taxon>Neoptera</taxon>
        <taxon>Endopterygota</taxon>
        <taxon>Coleoptera</taxon>
        <taxon>Polyphaga</taxon>
        <taxon>Cucujiformia</taxon>
        <taxon>Coccinelloidea</taxon>
        <taxon>Coccinellidae</taxon>
        <taxon>Epilachninae</taxon>
        <taxon>Epilachnini</taxon>
        <taxon>Henosepilachna</taxon>
    </lineage>
</organism>